<protein>
    <submittedName>
        <fullName evidence="2">Uncharacterized protein</fullName>
    </submittedName>
</protein>
<dbReference type="Proteomes" id="UP001224890">
    <property type="component" value="Unassembled WGS sequence"/>
</dbReference>
<gene>
    <name evidence="2" type="ORF">BDP55DRAFT_653181</name>
</gene>
<evidence type="ECO:0000256" key="1">
    <source>
        <dbReference type="SAM" id="MobiDB-lite"/>
    </source>
</evidence>
<dbReference type="AlphaFoldDB" id="A0AAJ0AS96"/>
<dbReference type="GeneID" id="85458692"/>
<comment type="caution">
    <text evidence="2">The sequence shown here is derived from an EMBL/GenBank/DDBJ whole genome shotgun (WGS) entry which is preliminary data.</text>
</comment>
<name>A0AAJ0AS96_9PEZI</name>
<dbReference type="EMBL" id="JAHMHR010000008">
    <property type="protein sequence ID" value="KAK1689445.1"/>
    <property type="molecule type" value="Genomic_DNA"/>
</dbReference>
<accession>A0AAJ0AS96</accession>
<evidence type="ECO:0000313" key="3">
    <source>
        <dbReference type="Proteomes" id="UP001224890"/>
    </source>
</evidence>
<proteinExistence type="predicted"/>
<keyword evidence="3" id="KW-1185">Reference proteome</keyword>
<reference evidence="2" key="1">
    <citation type="submission" date="2021-06" db="EMBL/GenBank/DDBJ databases">
        <title>Comparative genomics, transcriptomics and evolutionary studies reveal genomic signatures of adaptation to plant cell wall in hemibiotrophic fungi.</title>
        <authorList>
            <consortium name="DOE Joint Genome Institute"/>
            <person name="Baroncelli R."/>
            <person name="Diaz J.F."/>
            <person name="Benocci T."/>
            <person name="Peng M."/>
            <person name="Battaglia E."/>
            <person name="Haridas S."/>
            <person name="Andreopoulos W."/>
            <person name="Labutti K."/>
            <person name="Pangilinan J."/>
            <person name="Floch G.L."/>
            <person name="Makela M.R."/>
            <person name="Henrissat B."/>
            <person name="Grigoriev I.V."/>
            <person name="Crouch J.A."/>
            <person name="De Vries R.P."/>
            <person name="Sukno S.A."/>
            <person name="Thon M.R."/>
        </authorList>
    </citation>
    <scope>NUCLEOTIDE SEQUENCE</scope>
    <source>
        <strain evidence="2">CBS 193.32</strain>
    </source>
</reference>
<dbReference type="RefSeq" id="XP_060433140.1">
    <property type="nucleotide sequence ID" value="XM_060574166.1"/>
</dbReference>
<feature type="region of interest" description="Disordered" evidence="1">
    <location>
        <begin position="1"/>
        <end position="39"/>
    </location>
</feature>
<evidence type="ECO:0000313" key="2">
    <source>
        <dbReference type="EMBL" id="KAK1689445.1"/>
    </source>
</evidence>
<organism evidence="2 3">
    <name type="scientific">Colletotrichum godetiae</name>
    <dbReference type="NCBI Taxonomy" id="1209918"/>
    <lineage>
        <taxon>Eukaryota</taxon>
        <taxon>Fungi</taxon>
        <taxon>Dikarya</taxon>
        <taxon>Ascomycota</taxon>
        <taxon>Pezizomycotina</taxon>
        <taxon>Sordariomycetes</taxon>
        <taxon>Hypocreomycetidae</taxon>
        <taxon>Glomerellales</taxon>
        <taxon>Glomerellaceae</taxon>
        <taxon>Colletotrichum</taxon>
        <taxon>Colletotrichum acutatum species complex</taxon>
    </lineage>
</organism>
<sequence length="303" mass="32735">MTSRSTMSYPPEKQKEPAYSSAADTSLGAPPPSYEEAVPNAAQDALPEYGNLSDNLHVEAGPSSSTTLTAATHKFPPMLNCYFQWAFTRTFILGPSNEEKLFAASPHAGWRTKKREIILHDGPSNEHPVLATIGKSWAAKAQTPATIAIPPREERGETTGVETEISGVPWSLDQSSARVFSMTVGGKETGTEARTERFQWRGSRGGEVSELAHGGTYGWKLVRLNEVAEGAGGSRREREAGFTSDGHEIVALLATNYKSLTKGLKFSFAGSGLTGELGEKWEIVTVATALWTWYTHIEGTEGS</sequence>